<evidence type="ECO:0000256" key="7">
    <source>
        <dbReference type="SAM" id="Phobius"/>
    </source>
</evidence>
<feature type="transmembrane region" description="Helical" evidence="7">
    <location>
        <begin position="399"/>
        <end position="420"/>
    </location>
</feature>
<organism evidence="8 9">
    <name type="scientific">Niveomyces insectorum RCEF 264</name>
    <dbReference type="NCBI Taxonomy" id="1081102"/>
    <lineage>
        <taxon>Eukaryota</taxon>
        <taxon>Fungi</taxon>
        <taxon>Dikarya</taxon>
        <taxon>Ascomycota</taxon>
        <taxon>Pezizomycotina</taxon>
        <taxon>Sordariomycetes</taxon>
        <taxon>Hypocreomycetidae</taxon>
        <taxon>Hypocreales</taxon>
        <taxon>Cordycipitaceae</taxon>
        <taxon>Niveomyces</taxon>
    </lineage>
</organism>
<evidence type="ECO:0000313" key="9">
    <source>
        <dbReference type="Proteomes" id="UP000076874"/>
    </source>
</evidence>
<dbReference type="InterPro" id="IPR011701">
    <property type="entry name" value="MFS"/>
</dbReference>
<feature type="transmembrane region" description="Helical" evidence="7">
    <location>
        <begin position="55"/>
        <end position="72"/>
    </location>
</feature>
<feature type="transmembrane region" description="Helical" evidence="7">
    <location>
        <begin position="247"/>
        <end position="267"/>
    </location>
</feature>
<feature type="transmembrane region" description="Helical" evidence="7">
    <location>
        <begin position="313"/>
        <end position="331"/>
    </location>
</feature>
<dbReference type="SUPFAM" id="SSF103473">
    <property type="entry name" value="MFS general substrate transporter"/>
    <property type="match status" value="1"/>
</dbReference>
<protein>
    <submittedName>
        <fullName evidence="8">MFS transporter</fullName>
    </submittedName>
</protein>
<keyword evidence="2" id="KW-0813">Transport</keyword>
<sequence>MAAPKETMEVEQQEAEVRSAADVDMKPVPENRLAMAHAMSEEEFLDAEKRLKRKLDFRLLVPLWLMYIMNFLDRNNIAAAKVAGLSTSLHLTSAQYSTAVAILFVSYVLAQIPSNVFLVHLRPSLYLPACMAIWGMMSALTGVVHNFTGLIGSAFSGLIGAGIKSGLEGARGLESWRWLFIIEGSITVFIALVSIIILPDWPTTTWWLTPTERAVGEWRIIKDAGQVDEDGEKWTYGFKLAMTDWRVYVFAVMFFCLQVASATQNFFPSVVQTLGYDAVDTLLLTVPPYALALIISVSNNWSADRHGHSSLHVMWPMALAILGFAIAAGTTKTGPRYFAMMIMIGGGHGANSVLLAWTQKTIIRPRIKRASAIAFVNAAGTLSQTWTSYLYPDSAKPRYVLAMSMNCGFALGCMGLAFFMRLVLQRANKRLDAGENINSVMVGQAQAEVEGISAEEREARKAAFRYIT</sequence>
<feature type="transmembrane region" description="Helical" evidence="7">
    <location>
        <begin position="282"/>
        <end position="301"/>
    </location>
</feature>
<accession>A0A167QFC7</accession>
<evidence type="ECO:0000313" key="8">
    <source>
        <dbReference type="EMBL" id="OAA57589.1"/>
    </source>
</evidence>
<dbReference type="Proteomes" id="UP000076874">
    <property type="component" value="Unassembled WGS sequence"/>
</dbReference>
<keyword evidence="3 7" id="KW-0812">Transmembrane</keyword>
<dbReference type="AlphaFoldDB" id="A0A167QFC7"/>
<dbReference type="Gene3D" id="1.20.1250.20">
    <property type="entry name" value="MFS general substrate transporter like domains"/>
    <property type="match status" value="2"/>
</dbReference>
<comment type="caution">
    <text evidence="8">The sequence shown here is derived from an EMBL/GenBank/DDBJ whole genome shotgun (WGS) entry which is preliminary data.</text>
</comment>
<dbReference type="OrthoDB" id="2250022at2759"/>
<feature type="transmembrane region" description="Helical" evidence="7">
    <location>
        <begin position="337"/>
        <end position="358"/>
    </location>
</feature>
<feature type="transmembrane region" description="Helical" evidence="7">
    <location>
        <begin position="92"/>
        <end position="110"/>
    </location>
</feature>
<evidence type="ECO:0000256" key="1">
    <source>
        <dbReference type="ARBA" id="ARBA00004141"/>
    </source>
</evidence>
<evidence type="ECO:0000256" key="6">
    <source>
        <dbReference type="SAM" id="MobiDB-lite"/>
    </source>
</evidence>
<dbReference type="PANTHER" id="PTHR43791:SF20">
    <property type="entry name" value="TRANSPORTER, PUTATIVE (AFU_ORTHOLOGUE AFUA_3G14670)-RELATED"/>
    <property type="match status" value="1"/>
</dbReference>
<comment type="subcellular location">
    <subcellularLocation>
        <location evidence="1">Membrane</location>
        <topology evidence="1">Multi-pass membrane protein</topology>
    </subcellularLocation>
</comment>
<reference evidence="8 9" key="1">
    <citation type="journal article" date="2016" name="Genome Biol. Evol.">
        <title>Divergent and convergent evolution of fungal pathogenicity.</title>
        <authorList>
            <person name="Shang Y."/>
            <person name="Xiao G."/>
            <person name="Zheng P."/>
            <person name="Cen K."/>
            <person name="Zhan S."/>
            <person name="Wang C."/>
        </authorList>
    </citation>
    <scope>NUCLEOTIDE SEQUENCE [LARGE SCALE GENOMIC DNA]</scope>
    <source>
        <strain evidence="8 9">RCEF 264</strain>
    </source>
</reference>
<dbReference type="InterPro" id="IPR036259">
    <property type="entry name" value="MFS_trans_sf"/>
</dbReference>
<name>A0A167QFC7_9HYPO</name>
<feature type="transmembrane region" description="Helical" evidence="7">
    <location>
        <begin position="131"/>
        <end position="155"/>
    </location>
</feature>
<feature type="region of interest" description="Disordered" evidence="6">
    <location>
        <begin position="1"/>
        <end position="20"/>
    </location>
</feature>
<keyword evidence="9" id="KW-1185">Reference proteome</keyword>
<evidence type="ECO:0000256" key="5">
    <source>
        <dbReference type="ARBA" id="ARBA00023136"/>
    </source>
</evidence>
<dbReference type="GO" id="GO:0022857">
    <property type="term" value="F:transmembrane transporter activity"/>
    <property type="evidence" value="ECO:0007669"/>
    <property type="project" value="InterPro"/>
</dbReference>
<evidence type="ECO:0000256" key="3">
    <source>
        <dbReference type="ARBA" id="ARBA00022692"/>
    </source>
</evidence>
<dbReference type="EMBL" id="AZHD01000014">
    <property type="protein sequence ID" value="OAA57589.1"/>
    <property type="molecule type" value="Genomic_DNA"/>
</dbReference>
<feature type="transmembrane region" description="Helical" evidence="7">
    <location>
        <begin position="370"/>
        <end position="387"/>
    </location>
</feature>
<dbReference type="Pfam" id="PF07690">
    <property type="entry name" value="MFS_1"/>
    <property type="match status" value="1"/>
</dbReference>
<feature type="transmembrane region" description="Helical" evidence="7">
    <location>
        <begin position="175"/>
        <end position="198"/>
    </location>
</feature>
<gene>
    <name evidence="8" type="ORF">SPI_07248</name>
</gene>
<keyword evidence="5 7" id="KW-0472">Membrane</keyword>
<dbReference type="PANTHER" id="PTHR43791">
    <property type="entry name" value="PERMEASE-RELATED"/>
    <property type="match status" value="1"/>
</dbReference>
<keyword evidence="4 7" id="KW-1133">Transmembrane helix</keyword>
<evidence type="ECO:0000256" key="2">
    <source>
        <dbReference type="ARBA" id="ARBA00022448"/>
    </source>
</evidence>
<dbReference type="FunFam" id="1.20.1250.20:FF:000013">
    <property type="entry name" value="MFS general substrate transporter"/>
    <property type="match status" value="1"/>
</dbReference>
<proteinExistence type="predicted"/>
<dbReference type="GO" id="GO:0016020">
    <property type="term" value="C:membrane"/>
    <property type="evidence" value="ECO:0007669"/>
    <property type="project" value="UniProtKB-SubCell"/>
</dbReference>
<evidence type="ECO:0000256" key="4">
    <source>
        <dbReference type="ARBA" id="ARBA00022989"/>
    </source>
</evidence>